<accession>A0ABZ2YRN7</accession>
<dbReference type="EMBL" id="CP149822">
    <property type="protein sequence ID" value="WZN41992.1"/>
    <property type="molecule type" value="Genomic_DNA"/>
</dbReference>
<protein>
    <submittedName>
        <fullName evidence="1">Uncharacterized protein</fullName>
    </submittedName>
</protein>
<dbReference type="SUPFAM" id="SSF55068">
    <property type="entry name" value="Peptide methionine sulfoxide reductase"/>
    <property type="match status" value="1"/>
</dbReference>
<reference evidence="2" key="1">
    <citation type="submission" date="2024-03" db="EMBL/GenBank/DDBJ databases">
        <title>Chitinophaga horti sp. nov., isolated from garden soil.</title>
        <authorList>
            <person name="Lee D.S."/>
            <person name="Han D.M."/>
            <person name="Baek J.H."/>
            <person name="Choi D.G."/>
            <person name="Jeon J.H."/>
            <person name="Jeon C.O."/>
        </authorList>
    </citation>
    <scope>NUCLEOTIDE SEQUENCE [LARGE SCALE GENOMIC DNA]</scope>
    <source>
        <strain evidence="2">GPA1</strain>
    </source>
</reference>
<dbReference type="Proteomes" id="UP001485459">
    <property type="component" value="Chromosome"/>
</dbReference>
<evidence type="ECO:0000313" key="2">
    <source>
        <dbReference type="Proteomes" id="UP001485459"/>
    </source>
</evidence>
<organism evidence="1 2">
    <name type="scientific">Chitinophaga pollutisoli</name>
    <dbReference type="NCBI Taxonomy" id="3133966"/>
    <lineage>
        <taxon>Bacteria</taxon>
        <taxon>Pseudomonadati</taxon>
        <taxon>Bacteroidota</taxon>
        <taxon>Chitinophagia</taxon>
        <taxon>Chitinophagales</taxon>
        <taxon>Chitinophagaceae</taxon>
        <taxon>Chitinophaga</taxon>
    </lineage>
</organism>
<keyword evidence="2" id="KW-1185">Reference proteome</keyword>
<gene>
    <name evidence="1" type="ORF">WJU16_02945</name>
</gene>
<sequence length="113" mass="13049">MAEEFFDSNIASYISLMQAFKANILPLPKYVSAIYSVDREYKKLVKKIIGTQSKKIYTERIHSAIVNWEKAAGLQKVFSKHLQSHHNKFIVFCSKISDIDLAKKKLRPIFKSV</sequence>
<dbReference type="RefSeq" id="WP_341836835.1">
    <property type="nucleotide sequence ID" value="NZ_CP149822.1"/>
</dbReference>
<evidence type="ECO:0000313" key="1">
    <source>
        <dbReference type="EMBL" id="WZN41992.1"/>
    </source>
</evidence>
<proteinExistence type="predicted"/>
<name>A0ABZ2YRN7_9BACT</name>
<dbReference type="InterPro" id="IPR036509">
    <property type="entry name" value="Met_Sox_Rdtase_MsrA_sf"/>
</dbReference>